<evidence type="ECO:0000256" key="7">
    <source>
        <dbReference type="ARBA" id="ARBA00023239"/>
    </source>
</evidence>
<dbReference type="Proteomes" id="UP000315711">
    <property type="component" value="Unassembled WGS sequence"/>
</dbReference>
<keyword evidence="5" id="KW-0169">Cobalamin biosynthesis</keyword>
<dbReference type="UniPathway" id="UPA00148"/>
<reference evidence="11 12" key="1">
    <citation type="journal article" date="2015" name="Stand. Genomic Sci.">
        <title>Genomic Encyclopedia of Bacterial and Archaeal Type Strains, Phase III: the genomes of soil and plant-associated and newly described type strains.</title>
        <authorList>
            <person name="Whitman W.B."/>
            <person name="Woyke T."/>
            <person name="Klenk H.P."/>
            <person name="Zhou Y."/>
            <person name="Lilburn T.G."/>
            <person name="Beck B.J."/>
            <person name="De Vos P."/>
            <person name="Vandamme P."/>
            <person name="Eisen J.A."/>
            <person name="Garrity G."/>
            <person name="Hugenholtz P."/>
            <person name="Kyrpides N.C."/>
        </authorList>
    </citation>
    <scope>NUCLEOTIDE SEQUENCE [LARGE SCALE GENOMIC DNA]</scope>
    <source>
        <strain evidence="11 12">CGMCC 1.10116</strain>
    </source>
</reference>
<dbReference type="InterPro" id="IPR004839">
    <property type="entry name" value="Aminotransferase_I/II_large"/>
</dbReference>
<evidence type="ECO:0000256" key="3">
    <source>
        <dbReference type="ARBA" id="ARBA00004953"/>
    </source>
</evidence>
<dbReference type="PROSITE" id="PS00105">
    <property type="entry name" value="AA_TRANSFER_CLASS_1"/>
    <property type="match status" value="1"/>
</dbReference>
<dbReference type="GO" id="GO:0009236">
    <property type="term" value="P:cobalamin biosynthetic process"/>
    <property type="evidence" value="ECO:0007669"/>
    <property type="project" value="UniProtKB-UniPathway"/>
</dbReference>
<keyword evidence="6" id="KW-0663">Pyridoxal phosphate</keyword>
<dbReference type="Pfam" id="PF00155">
    <property type="entry name" value="Aminotran_1_2"/>
    <property type="match status" value="1"/>
</dbReference>
<dbReference type="Gene3D" id="3.40.640.10">
    <property type="entry name" value="Type I PLP-dependent aspartate aminotransferase-like (Major domain)"/>
    <property type="match status" value="1"/>
</dbReference>
<dbReference type="InterPro" id="IPR015422">
    <property type="entry name" value="PyrdxlP-dep_Trfase_small"/>
</dbReference>
<dbReference type="AlphaFoldDB" id="A0A562QEM6"/>
<dbReference type="InterPro" id="IPR015421">
    <property type="entry name" value="PyrdxlP-dep_Trfase_major"/>
</dbReference>
<evidence type="ECO:0000259" key="10">
    <source>
        <dbReference type="Pfam" id="PF00155"/>
    </source>
</evidence>
<keyword evidence="12" id="KW-1185">Reference proteome</keyword>
<gene>
    <name evidence="11" type="ORF">IQ10_02852</name>
</gene>
<dbReference type="Gene3D" id="3.90.1150.10">
    <property type="entry name" value="Aspartate Aminotransferase, domain 1"/>
    <property type="match status" value="1"/>
</dbReference>
<dbReference type="EMBL" id="VLKZ01000008">
    <property type="protein sequence ID" value="TWI54630.1"/>
    <property type="molecule type" value="Genomic_DNA"/>
</dbReference>
<evidence type="ECO:0000256" key="2">
    <source>
        <dbReference type="ARBA" id="ARBA00003444"/>
    </source>
</evidence>
<evidence type="ECO:0000256" key="9">
    <source>
        <dbReference type="ARBA" id="ARBA00048531"/>
    </source>
</evidence>
<dbReference type="SUPFAM" id="SSF53383">
    <property type="entry name" value="PLP-dependent transferases"/>
    <property type="match status" value="1"/>
</dbReference>
<dbReference type="RefSeq" id="WP_144451101.1">
    <property type="nucleotide sequence ID" value="NZ_VLKZ01000008.1"/>
</dbReference>
<organism evidence="11 12">
    <name type="scientific">Halalkalibacter nanhaiisediminis</name>
    <dbReference type="NCBI Taxonomy" id="688079"/>
    <lineage>
        <taxon>Bacteria</taxon>
        <taxon>Bacillati</taxon>
        <taxon>Bacillota</taxon>
        <taxon>Bacilli</taxon>
        <taxon>Bacillales</taxon>
        <taxon>Bacillaceae</taxon>
        <taxon>Halalkalibacter</taxon>
    </lineage>
</organism>
<dbReference type="PANTHER" id="PTHR42885:SF1">
    <property type="entry name" value="THREONINE-PHOSPHATE DECARBOXYLASE"/>
    <property type="match status" value="1"/>
</dbReference>
<evidence type="ECO:0000256" key="4">
    <source>
        <dbReference type="ARBA" id="ARBA00012285"/>
    </source>
</evidence>
<comment type="function">
    <text evidence="2">Decarboxylates L-threonine-O-3-phosphate to yield (R)-1-amino-2-propanol O-2-phosphate, the precursor for the linkage between the nucleotide loop and the corrin ring in cobalamin.</text>
</comment>
<comment type="cofactor">
    <cofactor evidence="1">
        <name>pyridoxal 5'-phosphate</name>
        <dbReference type="ChEBI" id="CHEBI:597326"/>
    </cofactor>
</comment>
<protein>
    <recommendedName>
        <fullName evidence="4">threonine-phosphate decarboxylase</fullName>
        <ecNumber evidence="4">4.1.1.81</ecNumber>
    </recommendedName>
    <alternativeName>
        <fullName evidence="8">L-threonine-O-3-phosphate decarboxylase</fullName>
    </alternativeName>
</protein>
<comment type="pathway">
    <text evidence="3">Cofactor biosynthesis; adenosylcobalamin biosynthesis.</text>
</comment>
<evidence type="ECO:0000313" key="12">
    <source>
        <dbReference type="Proteomes" id="UP000315711"/>
    </source>
</evidence>
<dbReference type="InterPro" id="IPR004838">
    <property type="entry name" value="NHTrfase_class1_PyrdxlP-BS"/>
</dbReference>
<evidence type="ECO:0000313" key="11">
    <source>
        <dbReference type="EMBL" id="TWI54630.1"/>
    </source>
</evidence>
<evidence type="ECO:0000256" key="6">
    <source>
        <dbReference type="ARBA" id="ARBA00022898"/>
    </source>
</evidence>
<dbReference type="EC" id="4.1.1.81" evidence="4"/>
<comment type="catalytic activity">
    <reaction evidence="9">
        <text>O-phospho-L-threonine + H(+) = (R)-1-aminopropan-2-yl phosphate + CO2</text>
        <dbReference type="Rhea" id="RHEA:11492"/>
        <dbReference type="ChEBI" id="CHEBI:15378"/>
        <dbReference type="ChEBI" id="CHEBI:16526"/>
        <dbReference type="ChEBI" id="CHEBI:58563"/>
        <dbReference type="ChEBI" id="CHEBI:58675"/>
        <dbReference type="EC" id="4.1.1.81"/>
    </reaction>
</comment>
<dbReference type="PANTHER" id="PTHR42885">
    <property type="entry name" value="HISTIDINOL-PHOSPHATE AMINOTRANSFERASE-RELATED"/>
    <property type="match status" value="1"/>
</dbReference>
<dbReference type="InterPro" id="IPR005860">
    <property type="entry name" value="CobD"/>
</dbReference>
<dbReference type="OrthoDB" id="9813612at2"/>
<evidence type="ECO:0000256" key="1">
    <source>
        <dbReference type="ARBA" id="ARBA00001933"/>
    </source>
</evidence>
<name>A0A562QEM6_9BACI</name>
<accession>A0A562QEM6</accession>
<dbReference type="InterPro" id="IPR015424">
    <property type="entry name" value="PyrdxlP-dep_Trfase"/>
</dbReference>
<keyword evidence="7" id="KW-0456">Lyase</keyword>
<evidence type="ECO:0000256" key="8">
    <source>
        <dbReference type="ARBA" id="ARBA00029996"/>
    </source>
</evidence>
<dbReference type="NCBIfam" id="TIGR01140">
    <property type="entry name" value="L_thr_O3P_dcar"/>
    <property type="match status" value="1"/>
</dbReference>
<comment type="caution">
    <text evidence="11">The sequence shown here is derived from an EMBL/GenBank/DDBJ whole genome shotgun (WGS) entry which is preliminary data.</text>
</comment>
<dbReference type="GO" id="GO:0048472">
    <property type="term" value="F:threonine-phosphate decarboxylase activity"/>
    <property type="evidence" value="ECO:0007669"/>
    <property type="project" value="UniProtKB-EC"/>
</dbReference>
<dbReference type="CDD" id="cd00609">
    <property type="entry name" value="AAT_like"/>
    <property type="match status" value="1"/>
</dbReference>
<evidence type="ECO:0000256" key="5">
    <source>
        <dbReference type="ARBA" id="ARBA00022573"/>
    </source>
</evidence>
<proteinExistence type="predicted"/>
<dbReference type="GO" id="GO:0030170">
    <property type="term" value="F:pyridoxal phosphate binding"/>
    <property type="evidence" value="ECO:0007669"/>
    <property type="project" value="InterPro"/>
</dbReference>
<sequence>MSLPNHGANPNHLAKALGMALPEHIDDFSVNTNPFGPPSSLSKMNLIDLLSDVSAYPDPHVSELTARLAKINNVPTSHLLVGNGAAELIFLIGSVFRQKKVRIIEPAFSEYRDACLAHDCQVESLVLEAPWKLEKKHINEAIKDIDVLFLCSPNNPTGVRFEDETMVALVEAAEQAGVYVVIDEAFYDFCEQNKGLQELIHSYSKLILLRSMTKMYAIAGIRLGYMLADEKLIQQIKKRQPPWSVNGLAQKMGLQLLEEDAFVRQSVLSLSTERERMRGELVKLDFDISPSTVNFYLVSEQKKEDLKPLMLFLAEQGIVARHTYNFNGLNGKYLRLAVKDMQANDRLLHVMAKWRRQCSFS</sequence>
<feature type="domain" description="Aminotransferase class I/classII large" evidence="10">
    <location>
        <begin position="27"/>
        <end position="349"/>
    </location>
</feature>